<dbReference type="Gene3D" id="3.40.50.300">
    <property type="entry name" value="P-loop containing nucleotide triphosphate hydrolases"/>
    <property type="match status" value="1"/>
</dbReference>
<feature type="repeat" description="ANK" evidence="3">
    <location>
        <begin position="124"/>
        <end position="149"/>
    </location>
</feature>
<dbReference type="PROSITE" id="PS50088">
    <property type="entry name" value="ANK_REPEAT"/>
    <property type="match status" value="3"/>
</dbReference>
<dbReference type="EMBL" id="CACVKT020010047">
    <property type="protein sequence ID" value="CAC5424596.1"/>
    <property type="molecule type" value="Genomic_DNA"/>
</dbReference>
<evidence type="ECO:0000256" key="2">
    <source>
        <dbReference type="ARBA" id="ARBA00023043"/>
    </source>
</evidence>
<feature type="domain" description="Death" evidence="5">
    <location>
        <begin position="1067"/>
        <end position="1133"/>
    </location>
</feature>
<feature type="repeat" description="ANK" evidence="3">
    <location>
        <begin position="91"/>
        <end position="123"/>
    </location>
</feature>
<feature type="compositionally biased region" description="Polar residues" evidence="4">
    <location>
        <begin position="334"/>
        <end position="357"/>
    </location>
</feature>
<accession>A0A6J8EY46</accession>
<evidence type="ECO:0000256" key="1">
    <source>
        <dbReference type="ARBA" id="ARBA00022737"/>
    </source>
</evidence>
<dbReference type="SUPFAM" id="SSF48403">
    <property type="entry name" value="Ankyrin repeat"/>
    <property type="match status" value="1"/>
</dbReference>
<protein>
    <recommendedName>
        <fullName evidence="5">Death domain-containing protein</fullName>
    </recommendedName>
</protein>
<keyword evidence="1" id="KW-0677">Repeat</keyword>
<dbReference type="PROSITE" id="PS50297">
    <property type="entry name" value="ANK_REP_REGION"/>
    <property type="match status" value="2"/>
</dbReference>
<feature type="region of interest" description="Disordered" evidence="4">
    <location>
        <begin position="293"/>
        <end position="357"/>
    </location>
</feature>
<organism evidence="6 7">
    <name type="scientific">Mytilus coruscus</name>
    <name type="common">Sea mussel</name>
    <dbReference type="NCBI Taxonomy" id="42192"/>
    <lineage>
        <taxon>Eukaryota</taxon>
        <taxon>Metazoa</taxon>
        <taxon>Spiralia</taxon>
        <taxon>Lophotrochozoa</taxon>
        <taxon>Mollusca</taxon>
        <taxon>Bivalvia</taxon>
        <taxon>Autobranchia</taxon>
        <taxon>Pteriomorphia</taxon>
        <taxon>Mytilida</taxon>
        <taxon>Mytiloidea</taxon>
        <taxon>Mytilidae</taxon>
        <taxon>Mytilinae</taxon>
        <taxon>Mytilus</taxon>
    </lineage>
</organism>
<dbReference type="Proteomes" id="UP000507470">
    <property type="component" value="Unassembled WGS sequence"/>
</dbReference>
<keyword evidence="2 3" id="KW-0040">ANK repeat</keyword>
<dbReference type="CDD" id="cd01670">
    <property type="entry name" value="Death"/>
    <property type="match status" value="1"/>
</dbReference>
<dbReference type="InterPro" id="IPR011029">
    <property type="entry name" value="DEATH-like_dom_sf"/>
</dbReference>
<dbReference type="InterPro" id="IPR027417">
    <property type="entry name" value="P-loop_NTPase"/>
</dbReference>
<dbReference type="SUPFAM" id="SSF47986">
    <property type="entry name" value="DEATH domain"/>
    <property type="match status" value="2"/>
</dbReference>
<feature type="repeat" description="ANK" evidence="3">
    <location>
        <begin position="7"/>
        <end position="34"/>
    </location>
</feature>
<dbReference type="GO" id="GO:0007165">
    <property type="term" value="P:signal transduction"/>
    <property type="evidence" value="ECO:0007669"/>
    <property type="project" value="InterPro"/>
</dbReference>
<gene>
    <name evidence="6" type="ORF">MCOR_56489</name>
</gene>
<dbReference type="SMART" id="SM00248">
    <property type="entry name" value="ANK"/>
    <property type="match status" value="4"/>
</dbReference>
<evidence type="ECO:0000313" key="6">
    <source>
        <dbReference type="EMBL" id="CAC5424596.1"/>
    </source>
</evidence>
<evidence type="ECO:0000256" key="4">
    <source>
        <dbReference type="SAM" id="MobiDB-lite"/>
    </source>
</evidence>
<dbReference type="Gene3D" id="1.25.40.20">
    <property type="entry name" value="Ankyrin repeat-containing domain"/>
    <property type="match status" value="1"/>
</dbReference>
<name>A0A6J8EY46_MYTCO</name>
<dbReference type="OrthoDB" id="70519at2759"/>
<feature type="compositionally biased region" description="Basic and acidic residues" evidence="4">
    <location>
        <begin position="296"/>
        <end position="308"/>
    </location>
</feature>
<keyword evidence="7" id="KW-1185">Reference proteome</keyword>
<reference evidence="6 7" key="1">
    <citation type="submission" date="2020-06" db="EMBL/GenBank/DDBJ databases">
        <authorList>
            <person name="Li R."/>
            <person name="Bekaert M."/>
        </authorList>
    </citation>
    <scope>NUCLEOTIDE SEQUENCE [LARGE SCALE GENOMIC DNA]</scope>
    <source>
        <strain evidence="7">wild</strain>
    </source>
</reference>
<evidence type="ECO:0000313" key="7">
    <source>
        <dbReference type="Proteomes" id="UP000507470"/>
    </source>
</evidence>
<dbReference type="AlphaFoldDB" id="A0A6J8EY46"/>
<proteinExistence type="predicted"/>
<dbReference type="InterPro" id="IPR000488">
    <property type="entry name" value="Death_dom"/>
</dbReference>
<dbReference type="PANTHER" id="PTHR24171:SF9">
    <property type="entry name" value="ANKYRIN REPEAT DOMAIN-CONTAINING PROTEIN 39"/>
    <property type="match status" value="1"/>
</dbReference>
<dbReference type="Gene3D" id="1.10.533.10">
    <property type="entry name" value="Death Domain, Fas"/>
    <property type="match status" value="2"/>
</dbReference>
<dbReference type="InterPro" id="IPR036770">
    <property type="entry name" value="Ankyrin_rpt-contain_sf"/>
</dbReference>
<dbReference type="PANTHER" id="PTHR24171">
    <property type="entry name" value="ANKYRIN REPEAT DOMAIN-CONTAINING PROTEIN 39-RELATED"/>
    <property type="match status" value="1"/>
</dbReference>
<sequence length="1136" mass="129193">MFYEQELVRAAKDGNVEVLKLCLQNGADIDYKDVVKSQNNKPISTSFQNTKLNVKHTSDQSTPLNVKHTCYQCTPLAEKPTCKESTTVKDGGLTPLMFAADRGHLEVTRLLIDRGCNKEATTYDGKTALHLAAKFGHLQITRYLVEQASISPLATTHQGKSPYDLAAAAKKGQYKEVMEYLKKMSESILTKLIHLNRDDFQDLVALGTFASYENRVYLAGPCNIGKSSLASILIGEVIPKTWFSTEGLIIHFGRNGIDLQHRKMIPLKKGSGDILTKLLLGNPELKEQQRLLGESSLKRNGDENKSEVPGDPVSNLTTNKYKLNPSNLDGFPPKQQQQKANATSRITSSGRHHQIPSQTVQETVKGFQEPPIHTAHSIQDDLLEKIKKGTYIMNIAPSDLVDFGGQRSFDMTHQLFIQHRGTLILMFDGRKGLYTELEEYPQGDVTAATAVLVHWINSVLTYCNKSDDKMPRIVFAATHSDSFSEDEKKKLAVTFQEQLTQMFSSHKLQEHILYDKLFFINATDAEDLEIDDLKDTLVDIAFQQSTWGQQMPIVWVPLDLQISDMRADGVRLITKEKLLEINKSNNEFALSERRIDDFLHVQHSIGKLLYFDEPALRNFIVIQPSAMVNILRAFITDIMFWPKKGTIRGILKNLSSTGVLKKTDLFTLWSQPPFEDILMNEKIKDYVVQVLLYLDILVEPKRYTDKDTAADLFLVPCIVKSKIPRKMQNAATDDRTICIAYHLKGTVVPSALSFKLIGAAISIWPLKVVDGRFCLYFQAAVIDADNRNELQIHVQGQRIVAYLVNDVSKHLISPDLATTTQECLTLALGRILQFYHRCFGKQSHQVMSDLFEIEVGEICNGKTCFIPLSEAKKETQWRCKNERTHETKCPLNWVFDKAKNGLRRDGIIIAISSLQMFILITFKSLFIFQGLEAETETLRLKPIDQHFVYLAKIMEIDDFYKFFIHLGMTKADYDRLNFRYFSNPMDITLMGLFQWKDKAESDQSRATFENLLKALTTIDRQHYLCQILREDHSLVEKAHSRLQDVPSVDVINMLTEKKMIGDCVVHLGIELGLSIGDIRETMHNFQKDLNGQIHDLLIKWYNTDRVKPTIYWLMVALKRVEAAAGLTYLKKTYGVE</sequence>
<dbReference type="Pfam" id="PF12796">
    <property type="entry name" value="Ank_2"/>
    <property type="match status" value="1"/>
</dbReference>
<dbReference type="PROSITE" id="PS50017">
    <property type="entry name" value="DEATH_DOMAIN"/>
    <property type="match status" value="1"/>
</dbReference>
<evidence type="ECO:0000259" key="5">
    <source>
        <dbReference type="PROSITE" id="PS50017"/>
    </source>
</evidence>
<feature type="compositionally biased region" description="Polar residues" evidence="4">
    <location>
        <begin position="314"/>
        <end position="327"/>
    </location>
</feature>
<dbReference type="SUPFAM" id="SSF52540">
    <property type="entry name" value="P-loop containing nucleoside triphosphate hydrolases"/>
    <property type="match status" value="1"/>
</dbReference>
<dbReference type="InterPro" id="IPR002110">
    <property type="entry name" value="Ankyrin_rpt"/>
</dbReference>
<evidence type="ECO:0000256" key="3">
    <source>
        <dbReference type="PROSITE-ProRule" id="PRU00023"/>
    </source>
</evidence>
<dbReference type="Pfam" id="PF00023">
    <property type="entry name" value="Ank"/>
    <property type="match status" value="1"/>
</dbReference>